<dbReference type="PIRSF" id="PIRSF030140">
    <property type="entry name" value="UCP030140"/>
    <property type="match status" value="1"/>
</dbReference>
<dbReference type="AlphaFoldDB" id="F5L9D7"/>
<name>F5L9D7_CALTT</name>
<evidence type="ECO:0000313" key="1">
    <source>
        <dbReference type="EMBL" id="EGL82079.1"/>
    </source>
</evidence>
<keyword evidence="4" id="KW-1185">Reference proteome</keyword>
<accession>F5L9D7</accession>
<dbReference type="Proteomes" id="UP000825179">
    <property type="component" value="Chromosome"/>
</dbReference>
<dbReference type="CDD" id="cd11527">
    <property type="entry name" value="NTP-PPase_dUTPase"/>
    <property type="match status" value="1"/>
</dbReference>
<dbReference type="KEGG" id="cthu:HUR95_00770"/>
<evidence type="ECO:0000313" key="2">
    <source>
        <dbReference type="EMBL" id="QZT34006.1"/>
    </source>
</evidence>
<dbReference type="EMBL" id="AFCE01000156">
    <property type="protein sequence ID" value="EGL82079.1"/>
    <property type="molecule type" value="Genomic_DNA"/>
</dbReference>
<reference evidence="1 3" key="1">
    <citation type="journal article" date="2011" name="J. Bacteriol.">
        <title>Draft genome sequence of the thermoalkaliphilic Caldalkalibacillus thermarum strain TA2.A1.</title>
        <authorList>
            <person name="Kalamorz F."/>
            <person name="Keis S."/>
            <person name="McMillan D.G."/>
            <person name="Olsson K."/>
            <person name="Stanton J.A."/>
            <person name="Stockwell P."/>
            <person name="Black M.A."/>
            <person name="Klingeman D.M."/>
            <person name="Land M.L."/>
            <person name="Han C.S."/>
            <person name="Martin S.L."/>
            <person name="Becher S.A."/>
            <person name="Peddie C.J."/>
            <person name="Morgan H.W."/>
            <person name="Matthies D."/>
            <person name="Preiss L."/>
            <person name="Meier T."/>
            <person name="Brown S.D."/>
            <person name="Cook G.M."/>
        </authorList>
    </citation>
    <scope>NUCLEOTIDE SEQUENCE [LARGE SCALE GENOMIC DNA]</scope>
    <source>
        <strain evidence="1 3">TA2.A1</strain>
    </source>
</reference>
<dbReference type="Proteomes" id="UP000010716">
    <property type="component" value="Unassembled WGS sequence"/>
</dbReference>
<dbReference type="InterPro" id="IPR014871">
    <property type="entry name" value="dUTPase/dCTP_pyrophosphatase"/>
</dbReference>
<dbReference type="InterPro" id="IPR016947">
    <property type="entry name" value="UCP030140"/>
</dbReference>
<organism evidence="1 3">
    <name type="scientific">Caldalkalibacillus thermarum (strain TA2.A1)</name>
    <dbReference type="NCBI Taxonomy" id="986075"/>
    <lineage>
        <taxon>Bacteria</taxon>
        <taxon>Bacillati</taxon>
        <taxon>Bacillota</taxon>
        <taxon>Bacilli</taxon>
        <taxon>Bacillales</taxon>
        <taxon>Bacillaceae</taxon>
        <taxon>Caldalkalibacillus</taxon>
    </lineage>
</organism>
<dbReference type="Gene3D" id="1.10.4010.10">
    <property type="entry name" value="Type II deoxyuridine triphosphatase"/>
    <property type="match status" value="1"/>
</dbReference>
<reference evidence="2 4" key="2">
    <citation type="journal article" date="2020" name="Extremophiles">
        <title>Genomic analysis of Caldalkalibacillus thermarum TA2.A1 reveals aerobic alkaliphilic metabolism and evolutionary hallmarks linking alkaliphilic bacteria and plant life.</title>
        <authorList>
            <person name="de Jong S.I."/>
            <person name="van den Broek M.A."/>
            <person name="Merkel A.Y."/>
            <person name="de la Torre Cortes P."/>
            <person name="Kalamorz F."/>
            <person name="Cook G.M."/>
            <person name="van Loosdrecht M.C.M."/>
            <person name="McMillan D.G.G."/>
        </authorList>
    </citation>
    <scope>NUCLEOTIDE SEQUENCE [LARGE SCALE GENOMIC DNA]</scope>
    <source>
        <strain evidence="2 4">TA2.A1</strain>
    </source>
</reference>
<dbReference type="SUPFAM" id="SSF101386">
    <property type="entry name" value="all-alpha NTP pyrophosphatases"/>
    <property type="match status" value="1"/>
</dbReference>
<sequence length="191" mass="22758">MNLAKLFEIQRELDQHIVEKKGLQGQDLLPKKILALQVELGELCNCWRGFKFWSEDQEPRRKSFRWVVVEEKENSSLEQEVEYYPLLEEYVDCLHFLLSIGLEIGEDDLANLTPNKESDLVFTFIECNEELSKFVRHYYDGGLEIDWKVAYIDLFEKFLGLGEQLGFTWEEIEESYFEKNRINHERQESGY</sequence>
<dbReference type="eggNOG" id="COG4508">
    <property type="taxonomic scope" value="Bacteria"/>
</dbReference>
<dbReference type="EMBL" id="CP082237">
    <property type="protein sequence ID" value="QZT34006.1"/>
    <property type="molecule type" value="Genomic_DNA"/>
</dbReference>
<dbReference type="RefSeq" id="WP_007505817.1">
    <property type="nucleotide sequence ID" value="NZ_AFCE01000156.1"/>
</dbReference>
<dbReference type="Pfam" id="PF08761">
    <property type="entry name" value="dUTPase_2"/>
    <property type="match status" value="2"/>
</dbReference>
<proteinExistence type="predicted"/>
<gene>
    <name evidence="1" type="ORF">CathTA2_2442</name>
    <name evidence="2" type="ORF">HUR95_00770</name>
</gene>
<dbReference type="OrthoDB" id="5506143at2"/>
<evidence type="ECO:0000313" key="4">
    <source>
        <dbReference type="Proteomes" id="UP000825179"/>
    </source>
</evidence>
<evidence type="ECO:0000313" key="3">
    <source>
        <dbReference type="Proteomes" id="UP000010716"/>
    </source>
</evidence>
<protein>
    <submittedName>
        <fullName evidence="2">dUTP diphosphatase</fullName>
    </submittedName>
    <submittedName>
        <fullName evidence="1">dUTPase</fullName>
    </submittedName>
</protein>
<reference evidence="2" key="3">
    <citation type="submission" date="2021-08" db="EMBL/GenBank/DDBJ databases">
        <authorList>
            <person name="de Jong S."/>
            <person name="van den Broek M."/>
            <person name="Merkel A."/>
            <person name="de la Torre Cortes P."/>
            <person name="Kalamorz F."/>
            <person name="Cook G."/>
            <person name="van Loosdrecht M."/>
            <person name="McMillan D."/>
        </authorList>
    </citation>
    <scope>NUCLEOTIDE SEQUENCE</scope>
    <source>
        <strain evidence="2">TA2.A1</strain>
    </source>
</reference>